<proteinExistence type="predicted"/>
<dbReference type="EMBL" id="ML986608">
    <property type="protein sequence ID" value="KAF2265353.1"/>
    <property type="molecule type" value="Genomic_DNA"/>
</dbReference>
<dbReference type="AlphaFoldDB" id="A0A9P4KCV6"/>
<dbReference type="Proteomes" id="UP000800093">
    <property type="component" value="Unassembled WGS sequence"/>
</dbReference>
<organism evidence="2 3">
    <name type="scientific">Lojkania enalia</name>
    <dbReference type="NCBI Taxonomy" id="147567"/>
    <lineage>
        <taxon>Eukaryota</taxon>
        <taxon>Fungi</taxon>
        <taxon>Dikarya</taxon>
        <taxon>Ascomycota</taxon>
        <taxon>Pezizomycotina</taxon>
        <taxon>Dothideomycetes</taxon>
        <taxon>Pleosporomycetidae</taxon>
        <taxon>Pleosporales</taxon>
        <taxon>Pleosporales incertae sedis</taxon>
        <taxon>Lojkania</taxon>
    </lineage>
</organism>
<sequence>MLLCTCYGVATKSTGTFLLQIVASLAYSVIKTNLYIVAPNLVGCVFTLYYLQQLSF</sequence>
<keyword evidence="1" id="KW-0472">Membrane</keyword>
<protein>
    <submittedName>
        <fullName evidence="2">Uncharacterized protein</fullName>
    </submittedName>
</protein>
<keyword evidence="1" id="KW-0812">Transmembrane</keyword>
<accession>A0A9P4KCV6</accession>
<feature type="transmembrane region" description="Helical" evidence="1">
    <location>
        <begin position="34"/>
        <end position="51"/>
    </location>
</feature>
<evidence type="ECO:0000313" key="2">
    <source>
        <dbReference type="EMBL" id="KAF2265353.1"/>
    </source>
</evidence>
<evidence type="ECO:0000256" key="1">
    <source>
        <dbReference type="SAM" id="Phobius"/>
    </source>
</evidence>
<evidence type="ECO:0000313" key="3">
    <source>
        <dbReference type="Proteomes" id="UP000800093"/>
    </source>
</evidence>
<keyword evidence="1" id="KW-1133">Transmembrane helix</keyword>
<comment type="caution">
    <text evidence="2">The sequence shown here is derived from an EMBL/GenBank/DDBJ whole genome shotgun (WGS) entry which is preliminary data.</text>
</comment>
<keyword evidence="3" id="KW-1185">Reference proteome</keyword>
<name>A0A9P4KCV6_9PLEO</name>
<reference evidence="3" key="1">
    <citation type="journal article" date="2020" name="Stud. Mycol.">
        <title>101 Dothideomycetes genomes: A test case for predicting lifestyles and emergence of pathogens.</title>
        <authorList>
            <person name="Haridas S."/>
            <person name="Albert R."/>
            <person name="Binder M."/>
            <person name="Bloem J."/>
            <person name="LaButti K."/>
            <person name="Salamov A."/>
            <person name="Andreopoulos B."/>
            <person name="Baker S."/>
            <person name="Barry K."/>
            <person name="Bills G."/>
            <person name="Bluhm B."/>
            <person name="Cannon C."/>
            <person name="Castanera R."/>
            <person name="Culley D."/>
            <person name="Daum C."/>
            <person name="Ezra D."/>
            <person name="Gonzalez J."/>
            <person name="Henrissat B."/>
            <person name="Kuo A."/>
            <person name="Liang C."/>
            <person name="Lipzen A."/>
            <person name="Lutzoni F."/>
            <person name="Magnuson J."/>
            <person name="Mondo S."/>
            <person name="Nolan M."/>
            <person name="Ohm R."/>
            <person name="Pangilinan J."/>
            <person name="Park H.-J."/>
            <person name="Ramirez L."/>
            <person name="Alfaro M."/>
            <person name="Sun H."/>
            <person name="Tritt A."/>
            <person name="Yoshinaga Y."/>
            <person name="Zwiers L.-H."/>
            <person name="Turgeon B."/>
            <person name="Goodwin S."/>
            <person name="Spatafora J."/>
            <person name="Crous P."/>
            <person name="Grigoriev I."/>
        </authorList>
    </citation>
    <scope>NUCLEOTIDE SEQUENCE [LARGE SCALE GENOMIC DNA]</scope>
    <source>
        <strain evidence="3">CBS 304.66</strain>
    </source>
</reference>
<gene>
    <name evidence="2" type="ORF">CC78DRAFT_600089</name>
</gene>